<accession>A0A0C2BR93</accession>
<evidence type="ECO:0000313" key="2">
    <source>
        <dbReference type="Proteomes" id="UP000031572"/>
    </source>
</evidence>
<dbReference type="RefSeq" id="WP_040039493.1">
    <property type="nucleotide sequence ID" value="NZ_JWJG01000028.1"/>
</dbReference>
<dbReference type="Proteomes" id="UP000031572">
    <property type="component" value="Unassembled WGS sequence"/>
</dbReference>
<dbReference type="OrthoDB" id="8781950at2"/>
<dbReference type="EMBL" id="JWJG01000028">
    <property type="protein sequence ID" value="KIF80591.1"/>
    <property type="molecule type" value="Genomic_DNA"/>
</dbReference>
<proteinExistence type="predicted"/>
<name>A0A0C2BR93_9BURK</name>
<dbReference type="STRING" id="709839.TSA66_06815"/>
<keyword evidence="2" id="KW-1185">Reference proteome</keyword>
<gene>
    <name evidence="1" type="ORF">TSA66_06815</name>
</gene>
<dbReference type="AlphaFoldDB" id="A0A0C2BR93"/>
<comment type="caution">
    <text evidence="1">The sequence shown here is derived from an EMBL/GenBank/DDBJ whole genome shotgun (WGS) entry which is preliminary data.</text>
</comment>
<protein>
    <submittedName>
        <fullName evidence="1">Uncharacterized protein</fullName>
    </submittedName>
</protein>
<evidence type="ECO:0000313" key="1">
    <source>
        <dbReference type="EMBL" id="KIF80591.1"/>
    </source>
</evidence>
<organism evidence="1 2">
    <name type="scientific">Noviherbaspirillum autotrophicum</name>
    <dbReference type="NCBI Taxonomy" id="709839"/>
    <lineage>
        <taxon>Bacteria</taxon>
        <taxon>Pseudomonadati</taxon>
        <taxon>Pseudomonadota</taxon>
        <taxon>Betaproteobacteria</taxon>
        <taxon>Burkholderiales</taxon>
        <taxon>Oxalobacteraceae</taxon>
        <taxon>Noviherbaspirillum</taxon>
    </lineage>
</organism>
<sequence>MKPADRKKQLIAEGRLYRAEVMIAKETVCANLQPETLAKNAMTRVAVIAMSLLQKRSGLAASSVNLPALLPLALRGISVLARKKSLLKASLIAGSVAGTVALLMKMKRAASDQEQDDPSG</sequence>
<reference evidence="1 2" key="1">
    <citation type="submission" date="2014-12" db="EMBL/GenBank/DDBJ databases">
        <title>Denitrispirillum autotrophicum gen. nov., sp. nov., Denitrifying, Facultatively Autotrophic Bacteria Isolated from Rice Paddy Soil.</title>
        <authorList>
            <person name="Ishii S."/>
            <person name="Ashida N."/>
            <person name="Ohno H."/>
            <person name="Otsuka S."/>
            <person name="Yokota A."/>
            <person name="Senoo K."/>
        </authorList>
    </citation>
    <scope>NUCLEOTIDE SEQUENCE [LARGE SCALE GENOMIC DNA]</scope>
    <source>
        <strain evidence="1 2">TSA66</strain>
    </source>
</reference>